<sequence length="140" mass="16335">MIIKFLFLLFLGGFIVLVSFLIGWYFGLMSLFSWQISNYIHFLGGVYAFFFIRFIFDATRKYHKTETAFLMKIIIFTSGALILGVIWEWYEFIFIYQYGAFELLPKGITIYFDTLTDLMFDLLGAASVGVYLIVKNGKNK</sequence>
<name>A0A1F5B2J0_9BACT</name>
<dbReference type="Proteomes" id="UP000176431">
    <property type="component" value="Unassembled WGS sequence"/>
</dbReference>
<accession>A0A1F5B2J0</accession>
<feature type="transmembrane region" description="Helical" evidence="1">
    <location>
        <begin position="7"/>
        <end position="27"/>
    </location>
</feature>
<evidence type="ECO:0000313" key="2">
    <source>
        <dbReference type="EMBL" id="OGD24822.1"/>
    </source>
</evidence>
<reference evidence="2 3" key="1">
    <citation type="journal article" date="2016" name="Nat. Commun.">
        <title>Thousands of microbial genomes shed light on interconnected biogeochemical processes in an aquifer system.</title>
        <authorList>
            <person name="Anantharaman K."/>
            <person name="Brown C.T."/>
            <person name="Hug L.A."/>
            <person name="Sharon I."/>
            <person name="Castelle C.J."/>
            <person name="Probst A.J."/>
            <person name="Thomas B.C."/>
            <person name="Singh A."/>
            <person name="Wilkins M.J."/>
            <person name="Karaoz U."/>
            <person name="Brodie E.L."/>
            <person name="Williams K.H."/>
            <person name="Hubbard S.S."/>
            <person name="Banfield J.F."/>
        </authorList>
    </citation>
    <scope>NUCLEOTIDE SEQUENCE [LARGE SCALE GENOMIC DNA]</scope>
</reference>
<evidence type="ECO:0000256" key="1">
    <source>
        <dbReference type="SAM" id="Phobius"/>
    </source>
</evidence>
<gene>
    <name evidence="2" type="ORF">A2819_01095</name>
</gene>
<keyword evidence="1" id="KW-0812">Transmembrane</keyword>
<feature type="transmembrane region" description="Helical" evidence="1">
    <location>
        <begin position="68"/>
        <end position="90"/>
    </location>
</feature>
<proteinExistence type="predicted"/>
<dbReference type="InterPro" id="IPR014509">
    <property type="entry name" value="YjdF-like"/>
</dbReference>
<dbReference type="Pfam" id="PF09997">
    <property type="entry name" value="DUF2238"/>
    <property type="match status" value="1"/>
</dbReference>
<organism evidence="2 3">
    <name type="scientific">Candidatus Azambacteria bacterium RIFCSPHIGHO2_01_FULL_40_24</name>
    <dbReference type="NCBI Taxonomy" id="1797301"/>
    <lineage>
        <taxon>Bacteria</taxon>
        <taxon>Candidatus Azamiibacteriota</taxon>
    </lineage>
</organism>
<keyword evidence="1" id="KW-1133">Transmembrane helix</keyword>
<dbReference type="EMBL" id="MEYK01000032">
    <property type="protein sequence ID" value="OGD24822.1"/>
    <property type="molecule type" value="Genomic_DNA"/>
</dbReference>
<keyword evidence="1" id="KW-0472">Membrane</keyword>
<feature type="transmembrane region" description="Helical" evidence="1">
    <location>
        <begin position="39"/>
        <end position="56"/>
    </location>
</feature>
<evidence type="ECO:0000313" key="3">
    <source>
        <dbReference type="Proteomes" id="UP000176431"/>
    </source>
</evidence>
<protein>
    <submittedName>
        <fullName evidence="2">Uncharacterized protein</fullName>
    </submittedName>
</protein>
<dbReference type="AlphaFoldDB" id="A0A1F5B2J0"/>
<feature type="transmembrane region" description="Helical" evidence="1">
    <location>
        <begin position="110"/>
        <end position="134"/>
    </location>
</feature>
<comment type="caution">
    <text evidence="2">The sequence shown here is derived from an EMBL/GenBank/DDBJ whole genome shotgun (WGS) entry which is preliminary data.</text>
</comment>